<comment type="caution">
    <text evidence="2">The sequence shown here is derived from an EMBL/GenBank/DDBJ whole genome shotgun (WGS) entry which is preliminary data.</text>
</comment>
<protein>
    <submittedName>
        <fullName evidence="2">9568_t:CDS:1</fullName>
    </submittedName>
</protein>
<feature type="transmembrane region" description="Helical" evidence="1">
    <location>
        <begin position="132"/>
        <end position="155"/>
    </location>
</feature>
<dbReference type="EMBL" id="CAJVPP010003065">
    <property type="protein sequence ID" value="CAG8619791.1"/>
    <property type="molecule type" value="Genomic_DNA"/>
</dbReference>
<dbReference type="Proteomes" id="UP000789375">
    <property type="component" value="Unassembled WGS sequence"/>
</dbReference>
<keyword evidence="1" id="KW-0812">Transmembrane</keyword>
<sequence>MLQLRSYPKFFKALKILQWLISFGILMIEVTQIVVYYKIPLPKSFFSKQDLYDGEVKYWYYFVILITLIGIGYYLTKFHRFWGMGPNIVIDLVFFFLWLAAGLANLVPVYKGSNLTCPLINLKSQNLELHCLYYIVSLILGWVNTFFFLMTSIICQIIRWEKAKWEEEKSGLSRKSRDYRSYGPMDSKSNLHFPITIHQNNITAPSIN</sequence>
<organism evidence="2 3">
    <name type="scientific">Funneliformis mosseae</name>
    <name type="common">Endomycorrhizal fungus</name>
    <name type="synonym">Glomus mosseae</name>
    <dbReference type="NCBI Taxonomy" id="27381"/>
    <lineage>
        <taxon>Eukaryota</taxon>
        <taxon>Fungi</taxon>
        <taxon>Fungi incertae sedis</taxon>
        <taxon>Mucoromycota</taxon>
        <taxon>Glomeromycotina</taxon>
        <taxon>Glomeromycetes</taxon>
        <taxon>Glomerales</taxon>
        <taxon>Glomeraceae</taxon>
        <taxon>Funneliformis</taxon>
    </lineage>
</organism>
<dbReference type="AlphaFoldDB" id="A0A9N9D1G7"/>
<gene>
    <name evidence="2" type="ORF">FMOSSE_LOCUS9919</name>
</gene>
<evidence type="ECO:0000313" key="3">
    <source>
        <dbReference type="Proteomes" id="UP000789375"/>
    </source>
</evidence>
<accession>A0A9N9D1G7</accession>
<feature type="transmembrane region" description="Helical" evidence="1">
    <location>
        <begin position="88"/>
        <end position="110"/>
    </location>
</feature>
<evidence type="ECO:0000256" key="1">
    <source>
        <dbReference type="SAM" id="Phobius"/>
    </source>
</evidence>
<feature type="transmembrane region" description="Helical" evidence="1">
    <location>
        <begin position="59"/>
        <end position="76"/>
    </location>
</feature>
<proteinExistence type="predicted"/>
<reference evidence="2" key="1">
    <citation type="submission" date="2021-06" db="EMBL/GenBank/DDBJ databases">
        <authorList>
            <person name="Kallberg Y."/>
            <person name="Tangrot J."/>
            <person name="Rosling A."/>
        </authorList>
    </citation>
    <scope>NUCLEOTIDE SEQUENCE</scope>
    <source>
        <strain evidence="2">87-6 pot B 2015</strain>
    </source>
</reference>
<name>A0A9N9D1G7_FUNMO</name>
<evidence type="ECO:0000313" key="2">
    <source>
        <dbReference type="EMBL" id="CAG8619791.1"/>
    </source>
</evidence>
<feature type="transmembrane region" description="Helical" evidence="1">
    <location>
        <begin position="20"/>
        <end position="39"/>
    </location>
</feature>
<keyword evidence="1" id="KW-0472">Membrane</keyword>
<keyword evidence="1" id="KW-1133">Transmembrane helix</keyword>
<keyword evidence="3" id="KW-1185">Reference proteome</keyword>